<protein>
    <recommendedName>
        <fullName evidence="7 8">UDP-N-acetylmuramoylalanine--D-glutamate ligase</fullName>
        <ecNumber evidence="7 8">6.3.2.9</ecNumber>
    </recommendedName>
    <alternativeName>
        <fullName evidence="7">D-glutamic acid-adding enzyme</fullName>
    </alternativeName>
    <alternativeName>
        <fullName evidence="7">UDP-N-acetylmuramoyl-L-alanyl-D-glutamate synthetase</fullName>
    </alternativeName>
</protein>
<dbReference type="UniPathway" id="UPA00219"/>
<keyword evidence="7 8" id="KW-0133">Cell shape</keyword>
<comment type="subcellular location">
    <subcellularLocation>
        <location evidence="1 7 8">Cytoplasm</location>
    </subcellularLocation>
</comment>
<keyword evidence="4 7" id="KW-0436">Ligase</keyword>
<keyword evidence="6 7" id="KW-0067">ATP-binding</keyword>
<keyword evidence="7 8" id="KW-0131">Cell cycle</keyword>
<dbReference type="SUPFAM" id="SSF51984">
    <property type="entry name" value="MurCD N-terminal domain"/>
    <property type="match status" value="1"/>
</dbReference>
<comment type="similarity">
    <text evidence="7">Belongs to the MurCDEF family.</text>
</comment>
<dbReference type="GO" id="GO:0009252">
    <property type="term" value="P:peptidoglycan biosynthetic process"/>
    <property type="evidence" value="ECO:0007669"/>
    <property type="project" value="UniProtKB-UniRule"/>
</dbReference>
<dbReference type="HAMAP" id="MF_00639">
    <property type="entry name" value="MurD"/>
    <property type="match status" value="1"/>
</dbReference>
<dbReference type="GO" id="GO:0051301">
    <property type="term" value="P:cell division"/>
    <property type="evidence" value="ECO:0007669"/>
    <property type="project" value="UniProtKB-KW"/>
</dbReference>
<dbReference type="GO" id="GO:0005737">
    <property type="term" value="C:cytoplasm"/>
    <property type="evidence" value="ECO:0007669"/>
    <property type="project" value="UniProtKB-SubCell"/>
</dbReference>
<dbReference type="PANTHER" id="PTHR43692">
    <property type="entry name" value="UDP-N-ACETYLMURAMOYLALANINE--D-GLUTAMATE LIGASE"/>
    <property type="match status" value="1"/>
</dbReference>
<dbReference type="RefSeq" id="WP_058528413.1">
    <property type="nucleotide sequence ID" value="NZ_CAAAHZ010000001.1"/>
</dbReference>
<keyword evidence="7 8" id="KW-0132">Cell division</keyword>
<comment type="function">
    <text evidence="7 8">Cell wall formation. Catalyzes the addition of glutamate to the nucleotide precursor UDP-N-acetylmuramoyl-L-alanine (UMA).</text>
</comment>
<keyword evidence="3 7" id="KW-0963">Cytoplasm</keyword>
<dbReference type="Gene3D" id="3.40.1190.10">
    <property type="entry name" value="Mur-like, catalytic domain"/>
    <property type="match status" value="1"/>
</dbReference>
<dbReference type="NCBIfam" id="TIGR01087">
    <property type="entry name" value="murD"/>
    <property type="match status" value="1"/>
</dbReference>
<dbReference type="OrthoDB" id="9809796at2"/>
<evidence type="ECO:0000259" key="9">
    <source>
        <dbReference type="Pfam" id="PF02875"/>
    </source>
</evidence>
<dbReference type="Pfam" id="PF02875">
    <property type="entry name" value="Mur_ligase_C"/>
    <property type="match status" value="1"/>
</dbReference>
<keyword evidence="5 7" id="KW-0547">Nucleotide-binding</keyword>
<dbReference type="Proteomes" id="UP000054997">
    <property type="component" value="Unassembled WGS sequence"/>
</dbReference>
<organism evidence="11 12">
    <name type="scientific">Legionella londiniensis</name>
    <dbReference type="NCBI Taxonomy" id="45068"/>
    <lineage>
        <taxon>Bacteria</taxon>
        <taxon>Pseudomonadati</taxon>
        <taxon>Pseudomonadota</taxon>
        <taxon>Gammaproteobacteria</taxon>
        <taxon>Legionellales</taxon>
        <taxon>Legionellaceae</taxon>
        <taxon>Legionella</taxon>
    </lineage>
</organism>
<evidence type="ECO:0000256" key="4">
    <source>
        <dbReference type="ARBA" id="ARBA00022598"/>
    </source>
</evidence>
<dbReference type="InterPro" id="IPR005762">
    <property type="entry name" value="MurD"/>
</dbReference>
<dbReference type="SUPFAM" id="SSF53244">
    <property type="entry name" value="MurD-like peptide ligases, peptide-binding domain"/>
    <property type="match status" value="1"/>
</dbReference>
<feature type="binding site" evidence="7">
    <location>
        <begin position="112"/>
        <end position="118"/>
    </location>
    <ligand>
        <name>ATP</name>
        <dbReference type="ChEBI" id="CHEBI:30616"/>
    </ligand>
</feature>
<name>A0A0W0VRK2_9GAMM</name>
<evidence type="ECO:0000313" key="11">
    <source>
        <dbReference type="EMBL" id="KTD22721.1"/>
    </source>
</evidence>
<gene>
    <name evidence="7 11" type="primary">murD</name>
    <name evidence="11" type="ORF">Llon_0393</name>
</gene>
<dbReference type="Pfam" id="PF21799">
    <property type="entry name" value="MurD-like_N"/>
    <property type="match status" value="1"/>
</dbReference>
<dbReference type="GO" id="GO:0005524">
    <property type="term" value="F:ATP binding"/>
    <property type="evidence" value="ECO:0007669"/>
    <property type="project" value="UniProtKB-UniRule"/>
</dbReference>
<feature type="domain" description="Mur ligase central" evidence="10">
    <location>
        <begin position="110"/>
        <end position="286"/>
    </location>
</feature>
<sequence>MNSPLYLVVGLGKTGYSIARYLQRRNKPFVVFDTRHDPENLQDFYTSFPGVDVFLSKFPTELYKHLQAIIVSPGVPLEEPFLQEARAMNIPVYGDIECLAKEISVPVVAITGTNGKSTVTTLVGEMAKASGLTVAVAGNIGLPALDILDVGAPYDLWVLELSSFQLDLTYSLSPAAAAILNVTPDHLDRHHSFQAYVQAKQRIYNQAEKIIYNLNDPTTFPQSEQSKRAHLISFSLEEPKDGQWGLRQRNNEIYLAKGKSLLLSTEALRIKGRHNWQNALAACALADAVGIDSKHMVDVLQRFPGLPHRSQWVRTLNGVDWVNDSKGTNVGATVSAISGIGGSMQGKIVLIAGGRGKGADFTELRQPMADYVRTVVLLGEDADKIQAAIGDTVHVLRAPSLAQAVKLAQAEAQPGDVVLLSPACASLDMFRDFNHRGDDFIAAVNAL</sequence>
<accession>A0A0W0VRK2</accession>
<dbReference type="SUPFAM" id="SSF53623">
    <property type="entry name" value="MurD-like peptide ligases, catalytic domain"/>
    <property type="match status" value="1"/>
</dbReference>
<dbReference type="Gene3D" id="3.40.50.720">
    <property type="entry name" value="NAD(P)-binding Rossmann-like Domain"/>
    <property type="match status" value="1"/>
</dbReference>
<dbReference type="AlphaFoldDB" id="A0A0W0VRK2"/>
<dbReference type="InterPro" id="IPR036615">
    <property type="entry name" value="Mur_ligase_C_dom_sf"/>
</dbReference>
<proteinExistence type="inferred from homology"/>
<keyword evidence="7 8" id="KW-0961">Cell wall biogenesis/degradation</keyword>
<evidence type="ECO:0000256" key="6">
    <source>
        <dbReference type="ARBA" id="ARBA00022840"/>
    </source>
</evidence>
<evidence type="ECO:0000259" key="10">
    <source>
        <dbReference type="Pfam" id="PF08245"/>
    </source>
</evidence>
<dbReference type="GO" id="GO:0008360">
    <property type="term" value="P:regulation of cell shape"/>
    <property type="evidence" value="ECO:0007669"/>
    <property type="project" value="UniProtKB-KW"/>
</dbReference>
<dbReference type="InterPro" id="IPR036565">
    <property type="entry name" value="Mur-like_cat_sf"/>
</dbReference>
<comment type="caution">
    <text evidence="11">The sequence shown here is derived from an EMBL/GenBank/DDBJ whole genome shotgun (WGS) entry which is preliminary data.</text>
</comment>
<comment type="catalytic activity">
    <reaction evidence="7 8">
        <text>UDP-N-acetyl-alpha-D-muramoyl-L-alanine + D-glutamate + ATP = UDP-N-acetyl-alpha-D-muramoyl-L-alanyl-D-glutamate + ADP + phosphate + H(+)</text>
        <dbReference type="Rhea" id="RHEA:16429"/>
        <dbReference type="ChEBI" id="CHEBI:15378"/>
        <dbReference type="ChEBI" id="CHEBI:29986"/>
        <dbReference type="ChEBI" id="CHEBI:30616"/>
        <dbReference type="ChEBI" id="CHEBI:43474"/>
        <dbReference type="ChEBI" id="CHEBI:83898"/>
        <dbReference type="ChEBI" id="CHEBI:83900"/>
        <dbReference type="ChEBI" id="CHEBI:456216"/>
        <dbReference type="EC" id="6.3.2.9"/>
    </reaction>
</comment>
<evidence type="ECO:0000256" key="1">
    <source>
        <dbReference type="ARBA" id="ARBA00004496"/>
    </source>
</evidence>
<dbReference type="PATRIC" id="fig|45068.5.peg.420"/>
<evidence type="ECO:0000256" key="2">
    <source>
        <dbReference type="ARBA" id="ARBA00004752"/>
    </source>
</evidence>
<feature type="domain" description="Mur ligase C-terminal" evidence="9">
    <location>
        <begin position="308"/>
        <end position="424"/>
    </location>
</feature>
<evidence type="ECO:0000256" key="3">
    <source>
        <dbReference type="ARBA" id="ARBA00022490"/>
    </source>
</evidence>
<dbReference type="Pfam" id="PF08245">
    <property type="entry name" value="Mur_ligase_M"/>
    <property type="match status" value="1"/>
</dbReference>
<dbReference type="STRING" id="45068.Llon_0393"/>
<dbReference type="GO" id="GO:0071555">
    <property type="term" value="P:cell wall organization"/>
    <property type="evidence" value="ECO:0007669"/>
    <property type="project" value="UniProtKB-KW"/>
</dbReference>
<dbReference type="EC" id="6.3.2.9" evidence="7 8"/>
<evidence type="ECO:0000256" key="7">
    <source>
        <dbReference type="HAMAP-Rule" id="MF_00639"/>
    </source>
</evidence>
<evidence type="ECO:0000313" key="12">
    <source>
        <dbReference type="Proteomes" id="UP000054997"/>
    </source>
</evidence>
<evidence type="ECO:0000256" key="8">
    <source>
        <dbReference type="RuleBase" id="RU003664"/>
    </source>
</evidence>
<reference evidence="11 12" key="1">
    <citation type="submission" date="2015-11" db="EMBL/GenBank/DDBJ databases">
        <title>Genomic analysis of 38 Legionella species identifies large and diverse effector repertoires.</title>
        <authorList>
            <person name="Burstein D."/>
            <person name="Amaro F."/>
            <person name="Zusman T."/>
            <person name="Lifshitz Z."/>
            <person name="Cohen O."/>
            <person name="Gilbert J.A."/>
            <person name="Pupko T."/>
            <person name="Shuman H.A."/>
            <person name="Segal G."/>
        </authorList>
    </citation>
    <scope>NUCLEOTIDE SEQUENCE [LARGE SCALE GENOMIC DNA]</scope>
    <source>
        <strain evidence="11 12">ATCC 49505</strain>
    </source>
</reference>
<dbReference type="InterPro" id="IPR013221">
    <property type="entry name" value="Mur_ligase_cen"/>
</dbReference>
<dbReference type="EMBL" id="LNYK01000006">
    <property type="protein sequence ID" value="KTD22721.1"/>
    <property type="molecule type" value="Genomic_DNA"/>
</dbReference>
<keyword evidence="12" id="KW-1185">Reference proteome</keyword>
<dbReference type="PANTHER" id="PTHR43692:SF1">
    <property type="entry name" value="UDP-N-ACETYLMURAMOYLALANINE--D-GLUTAMATE LIGASE"/>
    <property type="match status" value="1"/>
</dbReference>
<dbReference type="GO" id="GO:0008764">
    <property type="term" value="F:UDP-N-acetylmuramoylalanine-D-glutamate ligase activity"/>
    <property type="evidence" value="ECO:0007669"/>
    <property type="project" value="UniProtKB-UniRule"/>
</dbReference>
<comment type="pathway">
    <text evidence="2 7 8">Cell wall biogenesis; peptidoglycan biosynthesis.</text>
</comment>
<keyword evidence="7 8" id="KW-0573">Peptidoglycan synthesis</keyword>
<dbReference type="InterPro" id="IPR004101">
    <property type="entry name" value="Mur_ligase_C"/>
</dbReference>
<evidence type="ECO:0000256" key="5">
    <source>
        <dbReference type="ARBA" id="ARBA00022741"/>
    </source>
</evidence>
<dbReference type="Gene3D" id="3.90.190.20">
    <property type="entry name" value="Mur ligase, C-terminal domain"/>
    <property type="match status" value="1"/>
</dbReference>